<keyword evidence="5 8" id="KW-0812">Transmembrane</keyword>
<dbReference type="CDD" id="cd06261">
    <property type="entry name" value="TM_PBP2"/>
    <property type="match status" value="1"/>
</dbReference>
<evidence type="ECO:0000256" key="2">
    <source>
        <dbReference type="ARBA" id="ARBA00007069"/>
    </source>
</evidence>
<keyword evidence="3" id="KW-0813">Transport</keyword>
<feature type="transmembrane region" description="Helical" evidence="8">
    <location>
        <begin position="12"/>
        <end position="32"/>
    </location>
</feature>
<dbReference type="GO" id="GO:0005886">
    <property type="term" value="C:plasma membrane"/>
    <property type="evidence" value="ECO:0007669"/>
    <property type="project" value="UniProtKB-SubCell"/>
</dbReference>
<organism evidence="10">
    <name type="scientific">marine sediment metagenome</name>
    <dbReference type="NCBI Taxonomy" id="412755"/>
    <lineage>
        <taxon>unclassified sequences</taxon>
        <taxon>metagenomes</taxon>
        <taxon>ecological metagenomes</taxon>
    </lineage>
</organism>
<dbReference type="PANTHER" id="PTHR43848">
    <property type="entry name" value="PUTRESCINE TRANSPORT SYSTEM PERMEASE PROTEIN POTI"/>
    <property type="match status" value="1"/>
</dbReference>
<proteinExistence type="inferred from homology"/>
<comment type="similarity">
    <text evidence="2">Belongs to the binding-protein-dependent transport system permease family. CysTW subfamily.</text>
</comment>
<feature type="transmembrane region" description="Helical" evidence="8">
    <location>
        <begin position="181"/>
        <end position="203"/>
    </location>
</feature>
<dbReference type="PANTHER" id="PTHR43848:SF2">
    <property type="entry name" value="PUTRESCINE TRANSPORT SYSTEM PERMEASE PROTEIN POTI"/>
    <property type="match status" value="1"/>
</dbReference>
<feature type="transmembrane region" description="Helical" evidence="8">
    <location>
        <begin position="57"/>
        <end position="86"/>
    </location>
</feature>
<accession>A0A0F9DWB3</accession>
<evidence type="ECO:0000313" key="10">
    <source>
        <dbReference type="EMBL" id="KKL21981.1"/>
    </source>
</evidence>
<sequence>MKKKRFNFTFSVLCFGMAFLYVPMLSLIIYSFNYSKIVPIWGGFSIRWYVRLFESEAVWAAAGLSLRIALVNATFATLIGTFAALAMVRFGKFKGRTLFSGMITAPLVMPEVITGLSLLLLFITLKEFIGWPESRGFTTITIAHITFSMAYVAVIIQSRLAGIALTLEEAAADLGAKPFRVLIDITFPLLAPGMIAGWLLAFTLSLDDLVIASFVSGPGSNTLPILIYSRIRLGLRPDINALATIIILTVTIGMCIVGWLMHRQQILRDRDLHMAGIENQKFDI</sequence>
<dbReference type="Pfam" id="PF00528">
    <property type="entry name" value="BPD_transp_1"/>
    <property type="match status" value="1"/>
</dbReference>
<dbReference type="InterPro" id="IPR000515">
    <property type="entry name" value="MetI-like"/>
</dbReference>
<evidence type="ECO:0000256" key="3">
    <source>
        <dbReference type="ARBA" id="ARBA00022448"/>
    </source>
</evidence>
<evidence type="ECO:0000256" key="5">
    <source>
        <dbReference type="ARBA" id="ARBA00022692"/>
    </source>
</evidence>
<evidence type="ECO:0000259" key="9">
    <source>
        <dbReference type="PROSITE" id="PS50928"/>
    </source>
</evidence>
<comment type="caution">
    <text evidence="10">The sequence shown here is derived from an EMBL/GenBank/DDBJ whole genome shotgun (WGS) entry which is preliminary data.</text>
</comment>
<dbReference type="EMBL" id="LAZR01037524">
    <property type="protein sequence ID" value="KKL21981.1"/>
    <property type="molecule type" value="Genomic_DNA"/>
</dbReference>
<evidence type="ECO:0000256" key="1">
    <source>
        <dbReference type="ARBA" id="ARBA00004651"/>
    </source>
</evidence>
<keyword evidence="7 8" id="KW-0472">Membrane</keyword>
<evidence type="ECO:0000256" key="4">
    <source>
        <dbReference type="ARBA" id="ARBA00022475"/>
    </source>
</evidence>
<evidence type="ECO:0000256" key="7">
    <source>
        <dbReference type="ARBA" id="ARBA00023136"/>
    </source>
</evidence>
<dbReference type="SUPFAM" id="SSF161098">
    <property type="entry name" value="MetI-like"/>
    <property type="match status" value="1"/>
</dbReference>
<dbReference type="GO" id="GO:0055085">
    <property type="term" value="P:transmembrane transport"/>
    <property type="evidence" value="ECO:0007669"/>
    <property type="project" value="InterPro"/>
</dbReference>
<dbReference type="AlphaFoldDB" id="A0A0F9DWB3"/>
<feature type="domain" description="ABC transmembrane type-1" evidence="9">
    <location>
        <begin position="62"/>
        <end position="258"/>
    </location>
</feature>
<keyword evidence="4" id="KW-1003">Cell membrane</keyword>
<dbReference type="InterPro" id="IPR035906">
    <property type="entry name" value="MetI-like_sf"/>
</dbReference>
<feature type="transmembrane region" description="Helical" evidence="8">
    <location>
        <begin position="98"/>
        <end position="125"/>
    </location>
</feature>
<dbReference type="Gene3D" id="1.10.3720.10">
    <property type="entry name" value="MetI-like"/>
    <property type="match status" value="1"/>
</dbReference>
<gene>
    <name evidence="10" type="ORF">LCGC14_2440000</name>
</gene>
<keyword evidence="6 8" id="KW-1133">Transmembrane helix</keyword>
<reference evidence="10" key="1">
    <citation type="journal article" date="2015" name="Nature">
        <title>Complex archaea that bridge the gap between prokaryotes and eukaryotes.</title>
        <authorList>
            <person name="Spang A."/>
            <person name="Saw J.H."/>
            <person name="Jorgensen S.L."/>
            <person name="Zaremba-Niedzwiedzka K."/>
            <person name="Martijn J."/>
            <person name="Lind A.E."/>
            <person name="van Eijk R."/>
            <person name="Schleper C."/>
            <person name="Guy L."/>
            <person name="Ettema T.J."/>
        </authorList>
    </citation>
    <scope>NUCLEOTIDE SEQUENCE</scope>
</reference>
<dbReference type="PROSITE" id="PS50928">
    <property type="entry name" value="ABC_TM1"/>
    <property type="match status" value="1"/>
</dbReference>
<feature type="transmembrane region" description="Helical" evidence="8">
    <location>
        <begin position="241"/>
        <end position="261"/>
    </location>
</feature>
<comment type="subcellular location">
    <subcellularLocation>
        <location evidence="1">Cell membrane</location>
        <topology evidence="1">Multi-pass membrane protein</topology>
    </subcellularLocation>
</comment>
<name>A0A0F9DWB3_9ZZZZ</name>
<protein>
    <recommendedName>
        <fullName evidence="9">ABC transmembrane type-1 domain-containing protein</fullName>
    </recommendedName>
</protein>
<dbReference type="InterPro" id="IPR051789">
    <property type="entry name" value="Bact_Polyamine_Transport"/>
</dbReference>
<evidence type="ECO:0000256" key="6">
    <source>
        <dbReference type="ARBA" id="ARBA00022989"/>
    </source>
</evidence>
<feature type="transmembrane region" description="Helical" evidence="8">
    <location>
        <begin position="137"/>
        <end position="160"/>
    </location>
</feature>
<evidence type="ECO:0000256" key="8">
    <source>
        <dbReference type="SAM" id="Phobius"/>
    </source>
</evidence>